<name>A0A914ECP5_9BILA</name>
<keyword evidence="1" id="KW-1185">Reference proteome</keyword>
<proteinExistence type="predicted"/>
<dbReference type="AlphaFoldDB" id="A0A914ECP5"/>
<reference evidence="2" key="1">
    <citation type="submission" date="2022-11" db="UniProtKB">
        <authorList>
            <consortium name="WormBaseParasite"/>
        </authorList>
    </citation>
    <scope>IDENTIFICATION</scope>
</reference>
<accession>A0A914ECP5</accession>
<protein>
    <submittedName>
        <fullName evidence="2">DUF38 domain-containing protein</fullName>
    </submittedName>
</protein>
<organism evidence="1 2">
    <name type="scientific">Acrobeloides nanus</name>
    <dbReference type="NCBI Taxonomy" id="290746"/>
    <lineage>
        <taxon>Eukaryota</taxon>
        <taxon>Metazoa</taxon>
        <taxon>Ecdysozoa</taxon>
        <taxon>Nematoda</taxon>
        <taxon>Chromadorea</taxon>
        <taxon>Rhabditida</taxon>
        <taxon>Tylenchina</taxon>
        <taxon>Cephalobomorpha</taxon>
        <taxon>Cephaloboidea</taxon>
        <taxon>Cephalobidae</taxon>
        <taxon>Acrobeloides</taxon>
    </lineage>
</organism>
<evidence type="ECO:0000313" key="1">
    <source>
        <dbReference type="Proteomes" id="UP000887540"/>
    </source>
</evidence>
<dbReference type="Proteomes" id="UP000887540">
    <property type="component" value="Unplaced"/>
</dbReference>
<sequence length="466" mass="54196">MSTLVRDLVGEVALHMLCRGNSFNKERDGLKFLFVNRTCSNAIWRNFRSIARIEIDKEEGSSLSEMDNEGVPNRSLENSPYVRIFTDEMIDGEPPSRERQLIVSVEIFKTILRYNMIRRIKNFVITQNWRNEEEVIKLMNLLYEADIESIGQVECLLNATRDEFWASIAKILQKFSPLDFTCCSEKVLVFLNEEISFKKFIAGKWMSIIRRHVPMPNNFDFINAEFFSLALANHVDPVVLKMLNQIQSETMELYSLDGHWSIIDVAKTMEINTNHPNKNFMWFVNTRQCAFLAETFEAILVTLPNLEYFTVVNAPQENIVFFRNEFIGSELVVLDNTLATFKTLLNDQNFHALFTFQALYRITVYDLEDCYIILDRLLQVLSRHAVVKKVAEYRDHFDPAAEPKTDLPDIKILDLDSLMSIPFTDSEKAGNLNEIKHEISGQINEQRLIKIEIIIAYTQKDTYDFT</sequence>
<dbReference type="WBParaSite" id="ACRNAN_scaffold6858.g7417.t1">
    <property type="protein sequence ID" value="ACRNAN_scaffold6858.g7417.t1"/>
    <property type="gene ID" value="ACRNAN_scaffold6858.g7417"/>
</dbReference>
<evidence type="ECO:0000313" key="2">
    <source>
        <dbReference type="WBParaSite" id="ACRNAN_scaffold6858.g7417.t1"/>
    </source>
</evidence>